<evidence type="ECO:0000256" key="2">
    <source>
        <dbReference type="SAM" id="Phobius"/>
    </source>
</evidence>
<dbReference type="PANTHER" id="PTHR37994:SF1">
    <property type="entry name" value="ER TRANSPORTER 6TM N-TERMINAL DOMAIN-CONTAINING PROTEIN"/>
    <property type="match status" value="1"/>
</dbReference>
<feature type="region of interest" description="Disordered" evidence="1">
    <location>
        <begin position="274"/>
        <end position="294"/>
    </location>
</feature>
<feature type="transmembrane region" description="Helical" evidence="2">
    <location>
        <begin position="815"/>
        <end position="832"/>
    </location>
</feature>
<dbReference type="Proteomes" id="UP000812966">
    <property type="component" value="Unassembled WGS sequence"/>
</dbReference>
<feature type="transmembrane region" description="Helical" evidence="2">
    <location>
        <begin position="216"/>
        <end position="235"/>
    </location>
</feature>
<keyword evidence="2" id="KW-0472">Membrane</keyword>
<reference evidence="5" key="1">
    <citation type="submission" date="2020-04" db="EMBL/GenBank/DDBJ databases">
        <title>Analysis of mating type loci in Filobasidium floriforme.</title>
        <authorList>
            <person name="Nowrousian M."/>
        </authorList>
    </citation>
    <scope>NUCLEOTIDE SEQUENCE</scope>
    <source>
        <strain evidence="5">CBS 6242</strain>
    </source>
</reference>
<accession>A0A8K0JL25</accession>
<evidence type="ECO:0000259" key="3">
    <source>
        <dbReference type="Pfam" id="PF10334"/>
    </source>
</evidence>
<feature type="transmembrane region" description="Helical" evidence="2">
    <location>
        <begin position="181"/>
        <end position="204"/>
    </location>
</feature>
<keyword evidence="6" id="KW-1185">Reference proteome</keyword>
<organism evidence="5 6">
    <name type="scientific">Filobasidium floriforme</name>
    <dbReference type="NCBI Taxonomy" id="5210"/>
    <lineage>
        <taxon>Eukaryota</taxon>
        <taxon>Fungi</taxon>
        <taxon>Dikarya</taxon>
        <taxon>Basidiomycota</taxon>
        <taxon>Agaricomycotina</taxon>
        <taxon>Tremellomycetes</taxon>
        <taxon>Filobasidiales</taxon>
        <taxon>Filobasidiaceae</taxon>
        <taxon>Filobasidium</taxon>
    </lineage>
</organism>
<feature type="transmembrane region" description="Helical" evidence="2">
    <location>
        <begin position="906"/>
        <end position="926"/>
    </location>
</feature>
<dbReference type="Pfam" id="PF10337">
    <property type="entry name" value="ArAE_2_N"/>
    <property type="match status" value="2"/>
</dbReference>
<proteinExistence type="predicted"/>
<feature type="transmembrane region" description="Helical" evidence="2">
    <location>
        <begin position="868"/>
        <end position="886"/>
    </location>
</feature>
<feature type="domain" description="DUF2421" evidence="3">
    <location>
        <begin position="924"/>
        <end position="1144"/>
    </location>
</feature>
<gene>
    <name evidence="5" type="ORF">FFLO_04339</name>
</gene>
<dbReference type="Pfam" id="PF10334">
    <property type="entry name" value="BRE4"/>
    <property type="match status" value="1"/>
</dbReference>
<evidence type="ECO:0000313" key="5">
    <source>
        <dbReference type="EMBL" id="KAG7531418.1"/>
    </source>
</evidence>
<feature type="transmembrane region" description="Helical" evidence="2">
    <location>
        <begin position="759"/>
        <end position="778"/>
    </location>
</feature>
<evidence type="ECO:0008006" key="7">
    <source>
        <dbReference type="Google" id="ProtNLM"/>
    </source>
</evidence>
<dbReference type="InterPro" id="IPR018820">
    <property type="entry name" value="BRE4-related_DUF2421"/>
</dbReference>
<feature type="domain" description="Putative ER transporter 6TM N-terminal" evidence="4">
    <location>
        <begin position="25"/>
        <end position="387"/>
    </location>
</feature>
<name>A0A8K0JL25_9TREE</name>
<evidence type="ECO:0000259" key="4">
    <source>
        <dbReference type="Pfam" id="PF10337"/>
    </source>
</evidence>
<dbReference type="AlphaFoldDB" id="A0A8K0JL25"/>
<feature type="transmembrane region" description="Helical" evidence="2">
    <location>
        <begin position="39"/>
        <end position="58"/>
    </location>
</feature>
<evidence type="ECO:0000313" key="6">
    <source>
        <dbReference type="Proteomes" id="UP000812966"/>
    </source>
</evidence>
<feature type="compositionally biased region" description="Basic and acidic residues" evidence="1">
    <location>
        <begin position="447"/>
        <end position="456"/>
    </location>
</feature>
<feature type="transmembrane region" description="Helical" evidence="2">
    <location>
        <begin position="89"/>
        <end position="113"/>
    </location>
</feature>
<comment type="caution">
    <text evidence="5">The sequence shown here is derived from an EMBL/GenBank/DDBJ whole genome shotgun (WGS) entry which is preliminary data.</text>
</comment>
<dbReference type="EMBL" id="JABELV010000091">
    <property type="protein sequence ID" value="KAG7531418.1"/>
    <property type="molecule type" value="Genomic_DNA"/>
</dbReference>
<evidence type="ECO:0000256" key="1">
    <source>
        <dbReference type="SAM" id="MobiDB-lite"/>
    </source>
</evidence>
<feature type="transmembrane region" description="Helical" evidence="2">
    <location>
        <begin position="64"/>
        <end position="82"/>
    </location>
</feature>
<keyword evidence="2" id="KW-0812">Transmembrane</keyword>
<dbReference type="PANTHER" id="PTHR37994">
    <property type="entry name" value="ARAE_2_N DOMAIN-CONTAINING PROTEIN-RELATED"/>
    <property type="match status" value="1"/>
</dbReference>
<feature type="domain" description="Putative ER transporter 6TM N-terminal" evidence="4">
    <location>
        <begin position="493"/>
        <end position="617"/>
    </location>
</feature>
<protein>
    <recommendedName>
        <fullName evidence="7">ER transporter 6TM N-terminal domain-containing protein</fullName>
    </recommendedName>
</protein>
<dbReference type="InterPro" id="IPR018823">
    <property type="entry name" value="ArAE_2_N"/>
</dbReference>
<feature type="transmembrane region" description="Helical" evidence="2">
    <location>
        <begin position="154"/>
        <end position="174"/>
    </location>
</feature>
<keyword evidence="2" id="KW-1133">Transmembrane helix</keyword>
<feature type="region of interest" description="Disordered" evidence="1">
    <location>
        <begin position="699"/>
        <end position="718"/>
    </location>
</feature>
<feature type="transmembrane region" description="Helical" evidence="2">
    <location>
        <begin position="784"/>
        <end position="803"/>
    </location>
</feature>
<feature type="region of interest" description="Disordered" evidence="1">
    <location>
        <begin position="395"/>
        <end position="457"/>
    </location>
</feature>
<sequence>MPKPLWRKGLDRFTTAFWANRHVMWIWPKMKDWNEMKPVIRCAVAAWIGFVFLLIYPVEQAMGQAAFFALIVAFIAPPNLPFIQALEQIFFLFFFVGLAWAWVVLAGLCVNRARTGNYSQSRLQANQEKYAYLQETDPTQYGRRIIFEGSYIEAGPAIICGAFLGVGCAFYAWLKIHTQPAPFTFALVLGCVLMDVSLTIMHLFPYSYLTSICLTMQPMSIQLGLAVLCSIFVFPESVGSSFTRKMDGVLKPIMSATDDLKHLFDDVKQSRDQRLELDRSDSDPTVFGSDAASLEEDEKADKKRENLIKWAKTGACIREKFINSGAGLGPLKGQEHYLAKELAFSRYSGTDIQELFVPIQNVQLRSAGLSFFFDVLASAIQHTHLNSQAFNVADSRPVTPVSSRPASLHEERRSSKHVVSPLADDHHDRESSTPLGSPSEFAESDEHDIGRPDLSTRSHSYSLRKRLHLPFDWHRSSGSHGSPRTFSFGDKVASHTSLMDHLRKNQAPVGIFESMKYLEMERSQGGDVDHVTQEMELLAVAVEPLIEQLRASMGTASTWLSKANKDRSLYKAALSIVRSQAIKSKPAEEREEHRQSMKMLEARLNEFRTHDRLKIIEPYRHLLDPSHPPSDQFDYKKLKHRALFWGFLFSYHISEFSGAVLEVLQKQEALDELRPKASFWWPTISFTFTYFARKQAAGGEEGGDVSDDTDPGKHVVPKSEPLLGQAKRRDPDTMPFDSPLLNGLRYLDKGLAFWTKPEALFALKAGLLTVAVAAPAYVPNTAGFWYYNRALWCLVMAQLTLAVNSGDTIAAFLQRLQASFWGCLVGLVLWYISSGSGMGNRYGLGAVTAVAFIPLMSLRVLWGPGTPLVSILFTVSAGLVVGYSWINTSLFQATDVTYGWSTAWRRFVTVIIGTTAAMIVSQLPPVQSGKRQIRLSYSSTISQIGNVLCDVLSEMHDPHRQEEVPVRDKVLALKRKLAKLGARHATIGFEVSLRGMWPAARYQALQDVCVDLVGLLSQLNHVSADMPYVWKRAVLQRTRLSDSQFIGDLLAVISMCASALKSGTPLPQVTPGPLVERLFSQGYGLEVVSGRWDEDASLPKHVTVDVLESDEYLRYAISATCIFSIVRRFDRLLLVLKTIVGEEFHLDHLDMMERYA</sequence>
<feature type="transmembrane region" description="Helical" evidence="2">
    <location>
        <begin position="844"/>
        <end position="861"/>
    </location>
</feature>